<proteinExistence type="predicted"/>
<dbReference type="AlphaFoldDB" id="A0A834I1W9"/>
<protein>
    <submittedName>
        <fullName evidence="1">Uncharacterized protein</fullName>
    </submittedName>
</protein>
<evidence type="ECO:0000313" key="1">
    <source>
        <dbReference type="EMBL" id="KAF7272945.1"/>
    </source>
</evidence>
<comment type="caution">
    <text evidence="1">The sequence shown here is derived from an EMBL/GenBank/DDBJ whole genome shotgun (WGS) entry which is preliminary data.</text>
</comment>
<dbReference type="EMBL" id="JAACXV010013642">
    <property type="protein sequence ID" value="KAF7272945.1"/>
    <property type="molecule type" value="Genomic_DNA"/>
</dbReference>
<organism evidence="1 2">
    <name type="scientific">Rhynchophorus ferrugineus</name>
    <name type="common">Red palm weevil</name>
    <name type="synonym">Curculio ferrugineus</name>
    <dbReference type="NCBI Taxonomy" id="354439"/>
    <lineage>
        <taxon>Eukaryota</taxon>
        <taxon>Metazoa</taxon>
        <taxon>Ecdysozoa</taxon>
        <taxon>Arthropoda</taxon>
        <taxon>Hexapoda</taxon>
        <taxon>Insecta</taxon>
        <taxon>Pterygota</taxon>
        <taxon>Neoptera</taxon>
        <taxon>Endopterygota</taxon>
        <taxon>Coleoptera</taxon>
        <taxon>Polyphaga</taxon>
        <taxon>Cucujiformia</taxon>
        <taxon>Curculionidae</taxon>
        <taxon>Dryophthorinae</taxon>
        <taxon>Rhynchophorus</taxon>
    </lineage>
</organism>
<sequence>MDGSMPSWHRVIGGRVTSQLVRGPLEVAHYDAADFFYVGCVGREGEDGRVEEYDRNDSSSIDLAHVL</sequence>
<reference evidence="1" key="1">
    <citation type="submission" date="2020-08" db="EMBL/GenBank/DDBJ databases">
        <title>Genome sequencing and assembly of the red palm weevil Rhynchophorus ferrugineus.</title>
        <authorList>
            <person name="Dias G.B."/>
            <person name="Bergman C.M."/>
            <person name="Manee M."/>
        </authorList>
    </citation>
    <scope>NUCLEOTIDE SEQUENCE</scope>
    <source>
        <strain evidence="1">AA-2017</strain>
        <tissue evidence="1">Whole larva</tissue>
    </source>
</reference>
<evidence type="ECO:0000313" key="2">
    <source>
        <dbReference type="Proteomes" id="UP000625711"/>
    </source>
</evidence>
<keyword evidence="2" id="KW-1185">Reference proteome</keyword>
<name>A0A834I1W9_RHYFE</name>
<dbReference type="Proteomes" id="UP000625711">
    <property type="component" value="Unassembled WGS sequence"/>
</dbReference>
<accession>A0A834I1W9</accession>
<gene>
    <name evidence="1" type="ORF">GWI33_014308</name>
</gene>